<dbReference type="AlphaFoldDB" id="A0A431UQ97"/>
<dbReference type="EMBL" id="RXNR01000033">
    <property type="protein sequence ID" value="RTQ92257.1"/>
    <property type="molecule type" value="Genomic_DNA"/>
</dbReference>
<dbReference type="OrthoDB" id="9826362at2"/>
<gene>
    <name evidence="1" type="ORF">EKG35_12275</name>
</gene>
<evidence type="ECO:0000313" key="1">
    <source>
        <dbReference type="EMBL" id="RTQ92257.1"/>
    </source>
</evidence>
<proteinExistence type="predicted"/>
<dbReference type="Proteomes" id="UP000276349">
    <property type="component" value="Unassembled WGS sequence"/>
</dbReference>
<organism evidence="1 2">
    <name type="scientific">Lysinibacillus telephonicus</name>
    <dbReference type="NCBI Taxonomy" id="1714840"/>
    <lineage>
        <taxon>Bacteria</taxon>
        <taxon>Bacillati</taxon>
        <taxon>Bacillota</taxon>
        <taxon>Bacilli</taxon>
        <taxon>Bacillales</taxon>
        <taxon>Bacillaceae</taxon>
        <taxon>Lysinibacillus</taxon>
    </lineage>
</organism>
<protein>
    <submittedName>
        <fullName evidence="1">Uncharacterized protein</fullName>
    </submittedName>
</protein>
<comment type="caution">
    <text evidence="1">The sequence shown here is derived from an EMBL/GenBank/DDBJ whole genome shotgun (WGS) entry which is preliminary data.</text>
</comment>
<evidence type="ECO:0000313" key="2">
    <source>
        <dbReference type="Proteomes" id="UP000276349"/>
    </source>
</evidence>
<keyword evidence="2" id="KW-1185">Reference proteome</keyword>
<sequence length="165" mass="20371">MRVFLIYPVDLGNEDWIQVHFAENANQAIKKACNYYVEHTYFENYEDSYRHNYPEKSSPYYYFHQDEKGYLYDDEWQIRRDLNEKYQDDETKLDQYINTHFRENVYKFFNEDISLADEYLEVQEYNASSNRSKYGFSNDLYAYILRKFEFEIQKGFVVKEIEQNQ</sequence>
<reference evidence="1 2" key="1">
    <citation type="submission" date="2018-12" db="EMBL/GenBank/DDBJ databases">
        <authorList>
            <person name="Yu L."/>
        </authorList>
    </citation>
    <scope>NUCLEOTIDE SEQUENCE [LARGE SCALE GENOMIC DNA]</scope>
    <source>
        <strain evidence="1 2">S5H2222</strain>
    </source>
</reference>
<dbReference type="RefSeq" id="WP_126294760.1">
    <property type="nucleotide sequence ID" value="NZ_RXNR01000033.1"/>
</dbReference>
<accession>A0A431UQ97</accession>
<name>A0A431UQ97_9BACI</name>